<feature type="region of interest" description="Disordered" evidence="2">
    <location>
        <begin position="22"/>
        <end position="140"/>
    </location>
</feature>
<accession>A0A9P0Z8C0</accession>
<evidence type="ECO:0008006" key="6">
    <source>
        <dbReference type="Google" id="ProtNLM"/>
    </source>
</evidence>
<evidence type="ECO:0000313" key="5">
    <source>
        <dbReference type="Proteomes" id="UP001152484"/>
    </source>
</evidence>
<feature type="chain" id="PRO_5040370933" description="Gibberellin-regulated protein 14" evidence="3">
    <location>
        <begin position="22"/>
        <end position="206"/>
    </location>
</feature>
<reference evidence="4" key="1">
    <citation type="submission" date="2022-07" db="EMBL/GenBank/DDBJ databases">
        <authorList>
            <person name="Macas J."/>
            <person name="Novak P."/>
            <person name="Neumann P."/>
        </authorList>
    </citation>
    <scope>NUCLEOTIDE SEQUENCE</scope>
</reference>
<evidence type="ECO:0000256" key="1">
    <source>
        <dbReference type="ARBA" id="ARBA00010582"/>
    </source>
</evidence>
<keyword evidence="5" id="KW-1185">Reference proteome</keyword>
<dbReference type="PRINTS" id="PR01217">
    <property type="entry name" value="PRICHEXTENSN"/>
</dbReference>
<dbReference type="PANTHER" id="PTHR23201:SF53">
    <property type="entry name" value="GIBBERELLIN-REGULATED PROTEIN 14"/>
    <property type="match status" value="1"/>
</dbReference>
<keyword evidence="3" id="KW-0732">Signal</keyword>
<dbReference type="Pfam" id="PF02704">
    <property type="entry name" value="GASA"/>
    <property type="match status" value="1"/>
</dbReference>
<dbReference type="OrthoDB" id="1850441at2759"/>
<protein>
    <recommendedName>
        <fullName evidence="6">Gibberellin-regulated protein 14</fullName>
    </recommendedName>
</protein>
<feature type="compositionally biased region" description="Pro residues" evidence="2">
    <location>
        <begin position="83"/>
        <end position="140"/>
    </location>
</feature>
<feature type="signal peptide" evidence="3">
    <location>
        <begin position="1"/>
        <end position="21"/>
    </location>
</feature>
<name>A0A9P0Z8C0_CUSEU</name>
<dbReference type="AlphaFoldDB" id="A0A9P0Z8C0"/>
<dbReference type="EMBL" id="CAMAPE010000025">
    <property type="protein sequence ID" value="CAH9090729.1"/>
    <property type="molecule type" value="Genomic_DNA"/>
</dbReference>
<feature type="compositionally biased region" description="Low complexity" evidence="2">
    <location>
        <begin position="22"/>
        <end position="36"/>
    </location>
</feature>
<dbReference type="PANTHER" id="PTHR23201">
    <property type="entry name" value="EXTENSIN, PROLINE-RICH PROTEIN"/>
    <property type="match status" value="1"/>
</dbReference>
<comment type="caution">
    <text evidence="4">The sequence shown here is derived from an EMBL/GenBank/DDBJ whole genome shotgun (WGS) entry which is preliminary data.</text>
</comment>
<sequence length="206" mass="21487">MEFQALLLLLFVSFTLSFATASTSNEKPPSLSQTPALTPPTQTPAISPPPVKTIPVLPPVKPTPPFRPISPPPSAPAAKTSPSSPPVPVKTPSPLPPSTPPPVHTLPPSPPVPVKAPSIPPPTGKAPPTPAVTPTPPFRPPRNMAECGPPCLERCKLHSRPNVCQRACTTCCVRCKCVPPGQSGNKEMCGSCYTSMTTHGGRTKCP</sequence>
<dbReference type="InterPro" id="IPR003854">
    <property type="entry name" value="GASA"/>
</dbReference>
<feature type="compositionally biased region" description="Pro residues" evidence="2">
    <location>
        <begin position="37"/>
        <end position="75"/>
    </location>
</feature>
<comment type="similarity">
    <text evidence="1">Belongs to the GASA family.</text>
</comment>
<gene>
    <name evidence="4" type="ORF">CEURO_LOCUS11321</name>
</gene>
<dbReference type="Proteomes" id="UP001152484">
    <property type="component" value="Unassembled WGS sequence"/>
</dbReference>
<proteinExistence type="inferred from homology"/>
<evidence type="ECO:0000313" key="4">
    <source>
        <dbReference type="EMBL" id="CAH9090729.1"/>
    </source>
</evidence>
<organism evidence="4 5">
    <name type="scientific">Cuscuta europaea</name>
    <name type="common">European dodder</name>
    <dbReference type="NCBI Taxonomy" id="41803"/>
    <lineage>
        <taxon>Eukaryota</taxon>
        <taxon>Viridiplantae</taxon>
        <taxon>Streptophyta</taxon>
        <taxon>Embryophyta</taxon>
        <taxon>Tracheophyta</taxon>
        <taxon>Spermatophyta</taxon>
        <taxon>Magnoliopsida</taxon>
        <taxon>eudicotyledons</taxon>
        <taxon>Gunneridae</taxon>
        <taxon>Pentapetalae</taxon>
        <taxon>asterids</taxon>
        <taxon>lamiids</taxon>
        <taxon>Solanales</taxon>
        <taxon>Convolvulaceae</taxon>
        <taxon>Cuscuteae</taxon>
        <taxon>Cuscuta</taxon>
        <taxon>Cuscuta subgen. Cuscuta</taxon>
    </lineage>
</organism>
<evidence type="ECO:0000256" key="3">
    <source>
        <dbReference type="SAM" id="SignalP"/>
    </source>
</evidence>
<evidence type="ECO:0000256" key="2">
    <source>
        <dbReference type="SAM" id="MobiDB-lite"/>
    </source>
</evidence>